<protein>
    <recommendedName>
        <fullName evidence="2">DUF7708 domain-containing protein</fullName>
    </recommendedName>
</protein>
<keyword evidence="4" id="KW-1185">Reference proteome</keyword>
<proteinExistence type="predicted"/>
<dbReference type="Pfam" id="PF24809">
    <property type="entry name" value="DUF7708"/>
    <property type="match status" value="1"/>
</dbReference>
<dbReference type="AlphaFoldDB" id="A0AAD5WPW8"/>
<feature type="domain" description="DUF7708" evidence="2">
    <location>
        <begin position="139"/>
        <end position="268"/>
    </location>
</feature>
<comment type="caution">
    <text evidence="3">The sequence shown here is derived from an EMBL/GenBank/DDBJ whole genome shotgun (WGS) entry which is preliminary data.</text>
</comment>
<evidence type="ECO:0000259" key="2">
    <source>
        <dbReference type="Pfam" id="PF24809"/>
    </source>
</evidence>
<evidence type="ECO:0000256" key="1">
    <source>
        <dbReference type="SAM" id="MobiDB-lite"/>
    </source>
</evidence>
<accession>A0AAD5WPW8</accession>
<dbReference type="Proteomes" id="UP001201980">
    <property type="component" value="Unassembled WGS sequence"/>
</dbReference>
<feature type="compositionally biased region" description="Gly residues" evidence="1">
    <location>
        <begin position="618"/>
        <end position="629"/>
    </location>
</feature>
<organism evidence="3 4">
    <name type="scientific">Zalerion maritima</name>
    <dbReference type="NCBI Taxonomy" id="339359"/>
    <lineage>
        <taxon>Eukaryota</taxon>
        <taxon>Fungi</taxon>
        <taxon>Dikarya</taxon>
        <taxon>Ascomycota</taxon>
        <taxon>Pezizomycotina</taxon>
        <taxon>Sordariomycetes</taxon>
        <taxon>Lulworthiomycetidae</taxon>
        <taxon>Lulworthiales</taxon>
        <taxon>Lulworthiaceae</taxon>
        <taxon>Zalerion</taxon>
    </lineage>
</organism>
<name>A0AAD5WPW8_9PEZI</name>
<reference evidence="3" key="1">
    <citation type="submission" date="2022-07" db="EMBL/GenBank/DDBJ databases">
        <title>Draft genome sequence of Zalerion maritima ATCC 34329, a (micro)plastics degrading marine fungus.</title>
        <authorList>
            <person name="Paco A."/>
            <person name="Goncalves M.F.M."/>
            <person name="Rocha-Santos T.A.P."/>
            <person name="Alves A."/>
        </authorList>
    </citation>
    <scope>NUCLEOTIDE SEQUENCE</scope>
    <source>
        <strain evidence="3">ATCC 34329</strain>
    </source>
</reference>
<dbReference type="InterPro" id="IPR056125">
    <property type="entry name" value="DUF7708"/>
</dbReference>
<feature type="region of interest" description="Disordered" evidence="1">
    <location>
        <begin position="609"/>
        <end position="633"/>
    </location>
</feature>
<evidence type="ECO:0000313" key="4">
    <source>
        <dbReference type="Proteomes" id="UP001201980"/>
    </source>
</evidence>
<sequence>MRETEAPVIFGPYGGIQDHVDSGNEFRGQWAHWFTSPDSLETRTTLAQGVSQAKLPKIDKISTQYLANVLRIGTRGRLNPAETSDAEDIEQFLQGMTLEELRTFINQQKSTVQGHQDNVIQGRKQGWKKGAATLQNFSTSFERFLTPYSGIVNIVQMADNQYGGAATACLTLLYTVANMKPKEEEAINSALDQMTDRLPEMDIYQRIYNPDQVLARLLADVFVKVIVFSREATQFFQGHGTSRFTKSLRHPQTFQGFDQEMQTAFTKVRLRCDALLAQRISSMETQLVTLAEQLAATRKQLEIADHRHDRESVMKLSEALKVFDLGDKKKRLAELRDTRVRCCGCADPTEYSTMDIASLQELPEFKKWQSAEHSSMLVLHGLNHSESQDLESWLSGAVVDFIIKHMESGDRDVTMAYDLCQRRATSELVMRRFLGQLLHEHPQVVRRGTDLQNMELDIRSSSNHLSSALGRQDSAVASWGDNSIFNTATVTGSGNSSPDCNYTSNPTEAARARFESLRSAVANTLSKIEEGSTVYFVLNRPEMCAKEYRNIFFEMLMKLVAGDWGRHSDRIDSGRGPRRAGVKLKVLMVVRRDFWPNVDDRVREAFADVEGETRTGTGNSGGKGEGTGGRQNRLILARKDQQELGCGYW</sequence>
<gene>
    <name evidence="3" type="ORF">MKZ38_003950</name>
</gene>
<evidence type="ECO:0000313" key="3">
    <source>
        <dbReference type="EMBL" id="KAJ2898398.1"/>
    </source>
</evidence>
<dbReference type="EMBL" id="JAKWBI020000232">
    <property type="protein sequence ID" value="KAJ2898398.1"/>
    <property type="molecule type" value="Genomic_DNA"/>
</dbReference>